<dbReference type="AlphaFoldDB" id="A0A5Q2FDI3"/>
<evidence type="ECO:0000313" key="3">
    <source>
        <dbReference type="Proteomes" id="UP000386847"/>
    </source>
</evidence>
<feature type="compositionally biased region" description="Basic and acidic residues" evidence="1">
    <location>
        <begin position="73"/>
        <end position="89"/>
    </location>
</feature>
<feature type="compositionally biased region" description="Low complexity" evidence="1">
    <location>
        <begin position="40"/>
        <end position="52"/>
    </location>
</feature>
<sequence length="109" mass="11678">MSPRQGDPTPPPSGDDQASRPGPRVAGARRRRNNPDRTGAAAVPSSPEASPTADRDVPLPHDFGRDGTSGLVTHDRALRAREVSRPRPEDDAEAVAGAEAMLRRLGRRR</sequence>
<accession>A0A5Q2FDI3</accession>
<name>A0A5Q2FDI3_9ACTN</name>
<dbReference type="KEGG" id="rain:Rai3103_00150"/>
<dbReference type="EMBL" id="CP045725">
    <property type="protein sequence ID" value="QGF22356.1"/>
    <property type="molecule type" value="Genomic_DNA"/>
</dbReference>
<organism evidence="2 3">
    <name type="scientific">Raineyella fluvialis</name>
    <dbReference type="NCBI Taxonomy" id="2662261"/>
    <lineage>
        <taxon>Bacteria</taxon>
        <taxon>Bacillati</taxon>
        <taxon>Actinomycetota</taxon>
        <taxon>Actinomycetes</taxon>
        <taxon>Propionibacteriales</taxon>
        <taxon>Propionibacteriaceae</taxon>
        <taxon>Raineyella</taxon>
    </lineage>
</organism>
<keyword evidence="3" id="KW-1185">Reference proteome</keyword>
<feature type="compositionally biased region" description="Basic and acidic residues" evidence="1">
    <location>
        <begin position="53"/>
        <end position="65"/>
    </location>
</feature>
<dbReference type="Proteomes" id="UP000386847">
    <property type="component" value="Chromosome"/>
</dbReference>
<evidence type="ECO:0000313" key="2">
    <source>
        <dbReference type="EMBL" id="QGF22356.1"/>
    </source>
</evidence>
<dbReference type="RefSeq" id="WP_153570866.1">
    <property type="nucleotide sequence ID" value="NZ_CP045725.1"/>
</dbReference>
<protein>
    <submittedName>
        <fullName evidence="2">Uncharacterized protein</fullName>
    </submittedName>
</protein>
<feature type="region of interest" description="Disordered" evidence="1">
    <location>
        <begin position="1"/>
        <end position="96"/>
    </location>
</feature>
<proteinExistence type="predicted"/>
<evidence type="ECO:0000256" key="1">
    <source>
        <dbReference type="SAM" id="MobiDB-lite"/>
    </source>
</evidence>
<gene>
    <name evidence="2" type="ORF">Rai3103_00150</name>
</gene>
<reference evidence="2 3" key="1">
    <citation type="submission" date="2019-10" db="EMBL/GenBank/DDBJ databases">
        <title>Genomic analysis of Raineyella sp. CBA3103.</title>
        <authorList>
            <person name="Roh S.W."/>
        </authorList>
    </citation>
    <scope>NUCLEOTIDE SEQUENCE [LARGE SCALE GENOMIC DNA]</scope>
    <source>
        <strain evidence="2 3">CBA3103</strain>
    </source>
</reference>